<dbReference type="PANTHER" id="PTHR11102:SF160">
    <property type="entry name" value="ERAD-ASSOCIATED E3 UBIQUITIN-PROTEIN LIGASE COMPONENT HRD3"/>
    <property type="match status" value="1"/>
</dbReference>
<name>K0RXX7_THAOC</name>
<dbReference type="AlphaFoldDB" id="K0RXX7"/>
<comment type="caution">
    <text evidence="2">The sequence shown here is derived from an EMBL/GenBank/DDBJ whole genome shotgun (WGS) entry which is preliminary data.</text>
</comment>
<sequence>MRGMDDCAFCRTPFPDGDAATLSMIQTRVAKKDHAAIFYLGQKYFFGELGLQKDARKGVELWTEAVELGSIDALYNLGLAYYDGNGVQQDKKKSFQFFEKAAMQGHALCRHNLGFNDDEKGNHDRAVRHFMISAKMGYVGSVETIKYAFKVGLATKEQYAEALKGYQDAVEETKSHDRDEAKRLCFTSGKDRIERER</sequence>
<evidence type="ECO:0000313" key="2">
    <source>
        <dbReference type="EMBL" id="EJK57319.1"/>
    </source>
</evidence>
<protein>
    <submittedName>
        <fullName evidence="2">Uncharacterized protein</fullName>
    </submittedName>
</protein>
<dbReference type="OrthoDB" id="2384430at2759"/>
<dbReference type="InterPro" id="IPR006597">
    <property type="entry name" value="Sel1-like"/>
</dbReference>
<dbReference type="Proteomes" id="UP000266841">
    <property type="component" value="Unassembled WGS sequence"/>
</dbReference>
<organism evidence="2 3">
    <name type="scientific">Thalassiosira oceanica</name>
    <name type="common">Marine diatom</name>
    <dbReference type="NCBI Taxonomy" id="159749"/>
    <lineage>
        <taxon>Eukaryota</taxon>
        <taxon>Sar</taxon>
        <taxon>Stramenopiles</taxon>
        <taxon>Ochrophyta</taxon>
        <taxon>Bacillariophyta</taxon>
        <taxon>Coscinodiscophyceae</taxon>
        <taxon>Thalassiosirophycidae</taxon>
        <taxon>Thalassiosirales</taxon>
        <taxon>Thalassiosiraceae</taxon>
        <taxon>Thalassiosira</taxon>
    </lineage>
</organism>
<dbReference type="eggNOG" id="ENOG502RZ2E">
    <property type="taxonomic scope" value="Eukaryota"/>
</dbReference>
<dbReference type="InterPro" id="IPR011990">
    <property type="entry name" value="TPR-like_helical_dom_sf"/>
</dbReference>
<dbReference type="PANTHER" id="PTHR11102">
    <property type="entry name" value="SEL-1-LIKE PROTEIN"/>
    <property type="match status" value="1"/>
</dbReference>
<evidence type="ECO:0000256" key="1">
    <source>
        <dbReference type="ARBA" id="ARBA00038101"/>
    </source>
</evidence>
<dbReference type="InterPro" id="IPR050767">
    <property type="entry name" value="Sel1_AlgK"/>
</dbReference>
<dbReference type="EMBL" id="AGNL01028629">
    <property type="protein sequence ID" value="EJK57319.1"/>
    <property type="molecule type" value="Genomic_DNA"/>
</dbReference>
<dbReference type="Pfam" id="PF08238">
    <property type="entry name" value="Sel1"/>
    <property type="match status" value="2"/>
</dbReference>
<evidence type="ECO:0000313" key="3">
    <source>
        <dbReference type="Proteomes" id="UP000266841"/>
    </source>
</evidence>
<proteinExistence type="inferred from homology"/>
<gene>
    <name evidence="2" type="ORF">THAOC_22651</name>
</gene>
<dbReference type="Gene3D" id="1.25.40.10">
    <property type="entry name" value="Tetratricopeptide repeat domain"/>
    <property type="match status" value="1"/>
</dbReference>
<dbReference type="SMART" id="SM00671">
    <property type="entry name" value="SEL1"/>
    <property type="match status" value="2"/>
</dbReference>
<accession>K0RXX7</accession>
<dbReference type="SUPFAM" id="SSF81901">
    <property type="entry name" value="HCP-like"/>
    <property type="match status" value="1"/>
</dbReference>
<reference evidence="2 3" key="1">
    <citation type="journal article" date="2012" name="Genome Biol.">
        <title>Genome and low-iron response of an oceanic diatom adapted to chronic iron limitation.</title>
        <authorList>
            <person name="Lommer M."/>
            <person name="Specht M."/>
            <person name="Roy A.S."/>
            <person name="Kraemer L."/>
            <person name="Andreson R."/>
            <person name="Gutowska M.A."/>
            <person name="Wolf J."/>
            <person name="Bergner S.V."/>
            <person name="Schilhabel M.B."/>
            <person name="Klostermeier U.C."/>
            <person name="Beiko R.G."/>
            <person name="Rosenstiel P."/>
            <person name="Hippler M."/>
            <person name="Laroche J."/>
        </authorList>
    </citation>
    <scope>NUCLEOTIDE SEQUENCE [LARGE SCALE GENOMIC DNA]</scope>
    <source>
        <strain evidence="2 3">CCMP1005</strain>
    </source>
</reference>
<comment type="similarity">
    <text evidence="1">Belongs to the sel-1 family.</text>
</comment>
<keyword evidence="3" id="KW-1185">Reference proteome</keyword>